<dbReference type="AlphaFoldDB" id="A0AAD3XDT6"/>
<keyword evidence="1" id="KW-0862">Zinc</keyword>
<feature type="compositionally biased region" description="Polar residues" evidence="2">
    <location>
        <begin position="110"/>
        <end position="122"/>
    </location>
</feature>
<dbReference type="PROSITE" id="PS50089">
    <property type="entry name" value="ZF_RING_2"/>
    <property type="match status" value="1"/>
</dbReference>
<dbReference type="GO" id="GO:0008270">
    <property type="term" value="F:zinc ion binding"/>
    <property type="evidence" value="ECO:0007669"/>
    <property type="project" value="UniProtKB-KW"/>
</dbReference>
<evidence type="ECO:0000313" key="4">
    <source>
        <dbReference type="EMBL" id="GMH01739.1"/>
    </source>
</evidence>
<sequence>MDPHEPHWRSNTSFSPPPPRWDYQFQSEGLRYGSNDSIQLFGSSTSPNSKESRSLLRGHCQTSHQYSASDGAGLYFSSPSETSLVLPWTPPPVQEISIDELETSSKRDSTWGSLSFTPTMEGTSRAPDGVGSTSSRSDGSEYEHTAKLHLPTHCNFPSRRSFMSKPIHPLSFPIQTSTKGASLSATEYEITTSHRDTHGSSSGSSSIDLTDILEPFQSENLGPVYNPAEEFKCGLCERFLSQRSPWSSRRIVRSGDLPVAGVLSCRHVFHAECLEQSTLLKARRSDPPCPLCFKAGEMNNSPEQQQQRFFSRSRSNFPRLRAYAEDGPSSRPWGCAQAGDCVEGALCAQQHNSGMLLLNRSRVRKTLSLKGERFIRSRGPGSCSKTAADPNV</sequence>
<dbReference type="SMART" id="SM00184">
    <property type="entry name" value="RING"/>
    <property type="match status" value="1"/>
</dbReference>
<protein>
    <recommendedName>
        <fullName evidence="3">RING-type domain-containing protein</fullName>
    </recommendedName>
</protein>
<evidence type="ECO:0000313" key="5">
    <source>
        <dbReference type="Proteomes" id="UP001279734"/>
    </source>
</evidence>
<dbReference type="InterPro" id="IPR001841">
    <property type="entry name" value="Znf_RING"/>
</dbReference>
<feature type="region of interest" description="Disordered" evidence="2">
    <location>
        <begin position="102"/>
        <end position="142"/>
    </location>
</feature>
<dbReference type="Proteomes" id="UP001279734">
    <property type="component" value="Unassembled WGS sequence"/>
</dbReference>
<dbReference type="SUPFAM" id="SSF57850">
    <property type="entry name" value="RING/U-box"/>
    <property type="match status" value="1"/>
</dbReference>
<reference evidence="4" key="1">
    <citation type="submission" date="2023-05" db="EMBL/GenBank/DDBJ databases">
        <title>Nepenthes gracilis genome sequencing.</title>
        <authorList>
            <person name="Fukushima K."/>
        </authorList>
    </citation>
    <scope>NUCLEOTIDE SEQUENCE</scope>
    <source>
        <strain evidence="4">SING2019-196</strain>
    </source>
</reference>
<keyword evidence="5" id="KW-1185">Reference proteome</keyword>
<organism evidence="4 5">
    <name type="scientific">Nepenthes gracilis</name>
    <name type="common">Slender pitcher plant</name>
    <dbReference type="NCBI Taxonomy" id="150966"/>
    <lineage>
        <taxon>Eukaryota</taxon>
        <taxon>Viridiplantae</taxon>
        <taxon>Streptophyta</taxon>
        <taxon>Embryophyta</taxon>
        <taxon>Tracheophyta</taxon>
        <taxon>Spermatophyta</taxon>
        <taxon>Magnoliopsida</taxon>
        <taxon>eudicotyledons</taxon>
        <taxon>Gunneridae</taxon>
        <taxon>Pentapetalae</taxon>
        <taxon>Caryophyllales</taxon>
        <taxon>Nepenthaceae</taxon>
        <taxon>Nepenthes</taxon>
    </lineage>
</organism>
<evidence type="ECO:0000259" key="3">
    <source>
        <dbReference type="PROSITE" id="PS50089"/>
    </source>
</evidence>
<dbReference type="PANTHER" id="PTHR31150">
    <property type="entry name" value="EXPRESSED PROTEIN"/>
    <property type="match status" value="1"/>
</dbReference>
<feature type="compositionally biased region" description="Polar residues" evidence="2">
    <location>
        <begin position="34"/>
        <end position="49"/>
    </location>
</feature>
<gene>
    <name evidence="4" type="ORF">Nepgr_003578</name>
</gene>
<accession>A0AAD3XDT6</accession>
<evidence type="ECO:0000256" key="1">
    <source>
        <dbReference type="PROSITE-ProRule" id="PRU00175"/>
    </source>
</evidence>
<dbReference type="PANTHER" id="PTHR31150:SF23">
    <property type="entry name" value="MANDELONITRILE LYASE-RELATED"/>
    <property type="match status" value="1"/>
</dbReference>
<feature type="region of interest" description="Disordered" evidence="2">
    <location>
        <begin position="34"/>
        <end position="54"/>
    </location>
</feature>
<feature type="domain" description="RING-type" evidence="3">
    <location>
        <begin position="233"/>
        <end position="292"/>
    </location>
</feature>
<dbReference type="EMBL" id="BSYO01000003">
    <property type="protein sequence ID" value="GMH01739.1"/>
    <property type="molecule type" value="Genomic_DNA"/>
</dbReference>
<keyword evidence="1" id="KW-0863">Zinc-finger</keyword>
<proteinExistence type="predicted"/>
<feature type="region of interest" description="Disordered" evidence="2">
    <location>
        <begin position="1"/>
        <end position="20"/>
    </location>
</feature>
<name>A0AAD3XDT6_NEPGR</name>
<dbReference type="InterPro" id="IPR013083">
    <property type="entry name" value="Znf_RING/FYVE/PHD"/>
</dbReference>
<comment type="caution">
    <text evidence="4">The sequence shown here is derived from an EMBL/GenBank/DDBJ whole genome shotgun (WGS) entry which is preliminary data.</text>
</comment>
<evidence type="ECO:0000256" key="2">
    <source>
        <dbReference type="SAM" id="MobiDB-lite"/>
    </source>
</evidence>
<dbReference type="Gene3D" id="3.30.40.10">
    <property type="entry name" value="Zinc/RING finger domain, C3HC4 (zinc finger)"/>
    <property type="match status" value="1"/>
</dbReference>
<keyword evidence="1" id="KW-0479">Metal-binding</keyword>